<evidence type="ECO:0000313" key="3">
    <source>
        <dbReference type="Proteomes" id="UP001519460"/>
    </source>
</evidence>
<evidence type="ECO:0008006" key="4">
    <source>
        <dbReference type="Google" id="ProtNLM"/>
    </source>
</evidence>
<sequence>MDVTAKSVFLTSVARAIGRGIIEGLLSRGAKQDLQTIRGDMDVSGKSVFLTGGARGIGRGIMEGLLSRRAKVRAQPSSVLTRQSSGTLTAQLEQRSTQNTARPVH</sequence>
<dbReference type="SUPFAM" id="SSF51735">
    <property type="entry name" value="NAD(P)-binding Rossmann-fold domains"/>
    <property type="match status" value="1"/>
</dbReference>
<dbReference type="InterPro" id="IPR036291">
    <property type="entry name" value="NAD(P)-bd_dom_sf"/>
</dbReference>
<evidence type="ECO:0000256" key="1">
    <source>
        <dbReference type="SAM" id="MobiDB-lite"/>
    </source>
</evidence>
<dbReference type="AlphaFoldDB" id="A0ABD0J9D0"/>
<accession>A0ABD0J9D0</accession>
<dbReference type="Proteomes" id="UP001519460">
    <property type="component" value="Unassembled WGS sequence"/>
</dbReference>
<organism evidence="2 3">
    <name type="scientific">Batillaria attramentaria</name>
    <dbReference type="NCBI Taxonomy" id="370345"/>
    <lineage>
        <taxon>Eukaryota</taxon>
        <taxon>Metazoa</taxon>
        <taxon>Spiralia</taxon>
        <taxon>Lophotrochozoa</taxon>
        <taxon>Mollusca</taxon>
        <taxon>Gastropoda</taxon>
        <taxon>Caenogastropoda</taxon>
        <taxon>Sorbeoconcha</taxon>
        <taxon>Cerithioidea</taxon>
        <taxon>Batillariidae</taxon>
        <taxon>Batillaria</taxon>
    </lineage>
</organism>
<protein>
    <recommendedName>
        <fullName evidence="4">Ketoreductase (KR) domain-containing protein</fullName>
    </recommendedName>
</protein>
<comment type="caution">
    <text evidence="2">The sequence shown here is derived from an EMBL/GenBank/DDBJ whole genome shotgun (WGS) entry which is preliminary data.</text>
</comment>
<keyword evidence="3" id="KW-1185">Reference proteome</keyword>
<dbReference type="Gene3D" id="3.40.50.720">
    <property type="entry name" value="NAD(P)-binding Rossmann-like Domain"/>
    <property type="match status" value="1"/>
</dbReference>
<dbReference type="EMBL" id="JACVVK020000574">
    <property type="protein sequence ID" value="KAK7465163.1"/>
    <property type="molecule type" value="Genomic_DNA"/>
</dbReference>
<feature type="region of interest" description="Disordered" evidence="1">
    <location>
        <begin position="76"/>
        <end position="105"/>
    </location>
</feature>
<evidence type="ECO:0000313" key="2">
    <source>
        <dbReference type="EMBL" id="KAK7465163.1"/>
    </source>
</evidence>
<proteinExistence type="predicted"/>
<name>A0ABD0J9D0_9CAEN</name>
<reference evidence="2 3" key="1">
    <citation type="journal article" date="2023" name="Sci. Data">
        <title>Genome assembly of the Korean intertidal mud-creeper Batillaria attramentaria.</title>
        <authorList>
            <person name="Patra A.K."/>
            <person name="Ho P.T."/>
            <person name="Jun S."/>
            <person name="Lee S.J."/>
            <person name="Kim Y."/>
            <person name="Won Y.J."/>
        </authorList>
    </citation>
    <scope>NUCLEOTIDE SEQUENCE [LARGE SCALE GENOMIC DNA]</scope>
    <source>
        <strain evidence="2">Wonlab-2016</strain>
    </source>
</reference>
<gene>
    <name evidence="2" type="ORF">BaRGS_00037666</name>
</gene>